<dbReference type="InterPro" id="IPR013342">
    <property type="entry name" value="Mandelate_racemase_C"/>
</dbReference>
<dbReference type="GO" id="GO:0016854">
    <property type="term" value="F:racemase and epimerase activity"/>
    <property type="evidence" value="ECO:0007669"/>
    <property type="project" value="UniProtKB-ARBA"/>
</dbReference>
<protein>
    <recommendedName>
        <fullName evidence="5 6">o-succinylbenzoate synthase</fullName>
        <ecNumber evidence="5 6">4.2.1.113</ecNumber>
    </recommendedName>
</protein>
<dbReference type="Proteomes" id="UP000245166">
    <property type="component" value="Unassembled WGS sequence"/>
</dbReference>
<dbReference type="GO" id="GO:0009234">
    <property type="term" value="P:menaquinone biosynthetic process"/>
    <property type="evidence" value="ECO:0007669"/>
    <property type="project" value="UniProtKB-UniRule"/>
</dbReference>
<comment type="caution">
    <text evidence="8">The sequence shown here is derived from an EMBL/GenBank/DDBJ whole genome shotgun (WGS) entry which is preliminary data.</text>
</comment>
<evidence type="ECO:0000256" key="2">
    <source>
        <dbReference type="ARBA" id="ARBA00022723"/>
    </source>
</evidence>
<keyword evidence="4" id="KW-0456">Lyase</keyword>
<dbReference type="Gene3D" id="3.20.20.120">
    <property type="entry name" value="Enolase-like C-terminal domain"/>
    <property type="match status" value="1"/>
</dbReference>
<feature type="domain" description="Mandelate racemase/muconate lactonizing enzyme C-terminal" evidence="7">
    <location>
        <begin position="148"/>
        <end position="241"/>
    </location>
</feature>
<dbReference type="EC" id="4.2.1.113" evidence="5 6"/>
<dbReference type="InterPro" id="IPR036849">
    <property type="entry name" value="Enolase-like_C_sf"/>
</dbReference>
<dbReference type="UniPathway" id="UPA00079"/>
<dbReference type="Pfam" id="PF13378">
    <property type="entry name" value="MR_MLE_C"/>
    <property type="match status" value="1"/>
</dbReference>
<evidence type="ECO:0000256" key="3">
    <source>
        <dbReference type="ARBA" id="ARBA00022842"/>
    </source>
</evidence>
<evidence type="ECO:0000313" key="9">
    <source>
        <dbReference type="Proteomes" id="UP000245166"/>
    </source>
</evidence>
<comment type="cofactor">
    <cofactor evidence="1">
        <name>a divalent metal cation</name>
        <dbReference type="ChEBI" id="CHEBI:60240"/>
    </cofactor>
</comment>
<dbReference type="Pfam" id="PF02746">
    <property type="entry name" value="MR_MLE_N"/>
    <property type="match status" value="1"/>
</dbReference>
<keyword evidence="2" id="KW-0479">Metal-binding</keyword>
<dbReference type="SFLD" id="SFLDG00180">
    <property type="entry name" value="muconate_cycloisomerase"/>
    <property type="match status" value="1"/>
</dbReference>
<name>A0A2U1ZWG9_9MICO</name>
<dbReference type="UniPathway" id="UPA01057">
    <property type="reaction ID" value="UER00165"/>
</dbReference>
<keyword evidence="9" id="KW-1185">Reference proteome</keyword>
<dbReference type="InterPro" id="IPR029065">
    <property type="entry name" value="Enolase_C-like"/>
</dbReference>
<dbReference type="SFLD" id="SFLDF00009">
    <property type="entry name" value="o-succinylbenzoate_synthase"/>
    <property type="match status" value="1"/>
</dbReference>
<accession>A0A2U1ZWG9</accession>
<evidence type="ECO:0000256" key="1">
    <source>
        <dbReference type="ARBA" id="ARBA00001968"/>
    </source>
</evidence>
<dbReference type="AlphaFoldDB" id="A0A2U1ZWG9"/>
<dbReference type="NCBIfam" id="TIGR01928">
    <property type="entry name" value="menC_lowGC_arch"/>
    <property type="match status" value="1"/>
</dbReference>
<dbReference type="RefSeq" id="WP_109229664.1">
    <property type="nucleotide sequence ID" value="NZ_PYHR01000002.1"/>
</dbReference>
<organism evidence="8 9">
    <name type="scientific">Serinibacter arcticus</name>
    <dbReference type="NCBI Taxonomy" id="1655435"/>
    <lineage>
        <taxon>Bacteria</taxon>
        <taxon>Bacillati</taxon>
        <taxon>Actinomycetota</taxon>
        <taxon>Actinomycetes</taxon>
        <taxon>Micrococcales</taxon>
        <taxon>Beutenbergiaceae</taxon>
        <taxon>Serinibacter</taxon>
    </lineage>
</organism>
<evidence type="ECO:0000313" key="8">
    <source>
        <dbReference type="EMBL" id="PWD51283.1"/>
    </source>
</evidence>
<evidence type="ECO:0000256" key="4">
    <source>
        <dbReference type="ARBA" id="ARBA00023239"/>
    </source>
</evidence>
<dbReference type="InterPro" id="IPR029017">
    <property type="entry name" value="Enolase-like_N"/>
</dbReference>
<dbReference type="InterPro" id="IPR010197">
    <property type="entry name" value="OSBS/NAAAR"/>
</dbReference>
<reference evidence="8 9" key="1">
    <citation type="submission" date="2018-03" db="EMBL/GenBank/DDBJ databases">
        <title>Genome assembly of novel Miniimonas species PCH200.</title>
        <authorList>
            <person name="Thakur V."/>
            <person name="Kumar V."/>
            <person name="Singh D."/>
        </authorList>
    </citation>
    <scope>NUCLEOTIDE SEQUENCE [LARGE SCALE GENOMIC DNA]</scope>
    <source>
        <strain evidence="8 9">PCH200</strain>
    </source>
</reference>
<dbReference type="PANTHER" id="PTHR48073:SF5">
    <property type="entry name" value="O-SUCCINYLBENZOATE SYNTHASE"/>
    <property type="match status" value="1"/>
</dbReference>
<proteinExistence type="predicted"/>
<evidence type="ECO:0000259" key="7">
    <source>
        <dbReference type="SMART" id="SM00922"/>
    </source>
</evidence>
<dbReference type="SUPFAM" id="SSF54826">
    <property type="entry name" value="Enolase N-terminal domain-like"/>
    <property type="match status" value="1"/>
</dbReference>
<dbReference type="SMART" id="SM00922">
    <property type="entry name" value="MR_MLE"/>
    <property type="match status" value="1"/>
</dbReference>
<dbReference type="EMBL" id="PYHR01000002">
    <property type="protein sequence ID" value="PWD51283.1"/>
    <property type="molecule type" value="Genomic_DNA"/>
</dbReference>
<dbReference type="Gene3D" id="3.30.390.10">
    <property type="entry name" value="Enolase-like, N-terminal domain"/>
    <property type="match status" value="1"/>
</dbReference>
<evidence type="ECO:0000256" key="5">
    <source>
        <dbReference type="ARBA" id="ARBA00029491"/>
    </source>
</evidence>
<dbReference type="PANTHER" id="PTHR48073">
    <property type="entry name" value="O-SUCCINYLBENZOATE SYNTHASE-RELATED"/>
    <property type="match status" value="1"/>
</dbReference>
<dbReference type="GO" id="GO:0046872">
    <property type="term" value="F:metal ion binding"/>
    <property type="evidence" value="ECO:0007669"/>
    <property type="project" value="UniProtKB-KW"/>
</dbReference>
<dbReference type="InterPro" id="IPR013341">
    <property type="entry name" value="Mandelate_racemase_N_dom"/>
</dbReference>
<evidence type="ECO:0000256" key="6">
    <source>
        <dbReference type="NCBIfam" id="TIGR01928"/>
    </source>
</evidence>
<sequence length="374" mass="39611">MKIEAVHLRRITLPLVTPFRTSQHVETERTLVVVELVTDVGTGWAECSTDDEPVYWADYLEAEIDVLVRHFAPALLAGTGGPAAQAVTPASVAEILQRFKGHRTAKSALEAAVLDAWTRAAGTSLADHLGGVRATVPTGVSVAISDSIPELLDTVDGYLEAGYGRIKLKIEPGRDIAVARAVREHIGPDVLLQVDANAAYSLGDAAHLAKLDDLDLLLIEQPLAWDDLHQHAALARLIRTPICLDESITSARSAAAAISVGACRIINIKPARVGGYLEARRIHDVAQAHGVPVWCGGMLESGLGRAANLALASLPGFTLPGDISATSRYYAQDITEPFELDADGRMAVPTGPGVGVEPDGAVLDAVTTWRTTVT</sequence>
<dbReference type="SFLD" id="SFLDS00001">
    <property type="entry name" value="Enolase"/>
    <property type="match status" value="1"/>
</dbReference>
<dbReference type="OrthoDB" id="9774531at2"/>
<keyword evidence="3" id="KW-0460">Magnesium</keyword>
<gene>
    <name evidence="8" type="primary">menC</name>
    <name evidence="8" type="ORF">C8046_12060</name>
</gene>
<dbReference type="SUPFAM" id="SSF51604">
    <property type="entry name" value="Enolase C-terminal domain-like"/>
    <property type="match status" value="1"/>
</dbReference>
<dbReference type="GO" id="GO:0043748">
    <property type="term" value="F:O-succinylbenzoate synthase activity"/>
    <property type="evidence" value="ECO:0007669"/>
    <property type="project" value="UniProtKB-EC"/>
</dbReference>